<evidence type="ECO:0000313" key="5">
    <source>
        <dbReference type="EMBL" id="MDT7041526.1"/>
    </source>
</evidence>
<dbReference type="RefSeq" id="WP_313831877.1">
    <property type="nucleotide sequence ID" value="NZ_JAQOUE010000001.1"/>
</dbReference>
<protein>
    <submittedName>
        <fullName evidence="5">Gfo/Idh/MocA family oxidoreductase</fullName>
    </submittedName>
</protein>
<sequence length="357" mass="39597">MQSEMRPSNNRPLRIAIIGCGAVAELCHLPAVQQISNMEVVALVDRQLPRAETLAKQFGVSKCLENYQQLSEVEIDGVIIGLPNYLHASVSKEFLTKGIAVLVEKPMALTVTDAEEMVDLAKRHAVPLQVGLMSRYFKGAQLIKRALMNDWLGKLEGFSLENGLLYDWPAASGGIVLKDQAGGGQLVDIGSHMLDLLLWWFGEVKDVEYRDDSLGGVESDCELSLTLDGPTGPVSGTVVLSRLRNLSNVVRIVGEQFTLEWDLSSMDSVRMWPTHEVEGHSRFITDSQSERPQSWHDAFVIQLEMFAQSILTGERALTSGDGALGTVALIEQCYRERKPVEWPWMKSAHYSMVEVGR</sequence>
<accession>A0ABU3K588</accession>
<evidence type="ECO:0000256" key="2">
    <source>
        <dbReference type="ARBA" id="ARBA00023002"/>
    </source>
</evidence>
<dbReference type="InterPro" id="IPR055170">
    <property type="entry name" value="GFO_IDH_MocA-like_dom"/>
</dbReference>
<dbReference type="PANTHER" id="PTHR43708">
    <property type="entry name" value="CONSERVED EXPRESSED OXIDOREDUCTASE (EUROFUNG)"/>
    <property type="match status" value="1"/>
</dbReference>
<reference evidence="5 6" key="1">
    <citation type="journal article" date="2023" name="ISME J.">
        <title>Cultivation and genomic characterization of novel and ubiquitous marine nitrite-oxidizing bacteria from the Nitrospirales.</title>
        <authorList>
            <person name="Mueller A.J."/>
            <person name="Daebeler A."/>
            <person name="Herbold C.W."/>
            <person name="Kirkegaard R.H."/>
            <person name="Daims H."/>
        </authorList>
    </citation>
    <scope>NUCLEOTIDE SEQUENCE [LARGE SCALE GENOMIC DNA]</scope>
    <source>
        <strain evidence="5 6">EB</strain>
    </source>
</reference>
<dbReference type="InterPro" id="IPR051317">
    <property type="entry name" value="Gfo/Idh/MocA_oxidoreduct"/>
</dbReference>
<dbReference type="Gene3D" id="3.30.360.10">
    <property type="entry name" value="Dihydrodipicolinate Reductase, domain 2"/>
    <property type="match status" value="1"/>
</dbReference>
<dbReference type="Pfam" id="PF01408">
    <property type="entry name" value="GFO_IDH_MocA"/>
    <property type="match status" value="1"/>
</dbReference>
<evidence type="ECO:0000259" key="4">
    <source>
        <dbReference type="Pfam" id="PF22725"/>
    </source>
</evidence>
<dbReference type="SUPFAM" id="SSF51735">
    <property type="entry name" value="NAD(P)-binding Rossmann-fold domains"/>
    <property type="match status" value="1"/>
</dbReference>
<keyword evidence="6" id="KW-1185">Reference proteome</keyword>
<comment type="caution">
    <text evidence="5">The sequence shown here is derived from an EMBL/GenBank/DDBJ whole genome shotgun (WGS) entry which is preliminary data.</text>
</comment>
<organism evidence="5 6">
    <name type="scientific">Candidatus Nitronereus thalassa</name>
    <dbReference type="NCBI Taxonomy" id="3020898"/>
    <lineage>
        <taxon>Bacteria</taxon>
        <taxon>Pseudomonadati</taxon>
        <taxon>Nitrospirota</taxon>
        <taxon>Nitrospiria</taxon>
        <taxon>Nitrospirales</taxon>
        <taxon>Nitrospiraceae</taxon>
        <taxon>Candidatus Nitronereus</taxon>
    </lineage>
</organism>
<name>A0ABU3K588_9BACT</name>
<dbReference type="InterPro" id="IPR000683">
    <property type="entry name" value="Gfo/Idh/MocA-like_OxRdtase_N"/>
</dbReference>
<dbReference type="Proteomes" id="UP001250932">
    <property type="component" value="Unassembled WGS sequence"/>
</dbReference>
<keyword evidence="2" id="KW-0560">Oxidoreductase</keyword>
<dbReference type="EMBL" id="JAQOUE010000001">
    <property type="protein sequence ID" value="MDT7041526.1"/>
    <property type="molecule type" value="Genomic_DNA"/>
</dbReference>
<gene>
    <name evidence="5" type="ORF">PPG34_04140</name>
</gene>
<dbReference type="Pfam" id="PF22725">
    <property type="entry name" value="GFO_IDH_MocA_C3"/>
    <property type="match status" value="1"/>
</dbReference>
<dbReference type="SUPFAM" id="SSF55347">
    <property type="entry name" value="Glyceraldehyde-3-phosphate dehydrogenase-like, C-terminal domain"/>
    <property type="match status" value="1"/>
</dbReference>
<comment type="similarity">
    <text evidence="1">Belongs to the Gfo/Idh/MocA family.</text>
</comment>
<evidence type="ECO:0000313" key="6">
    <source>
        <dbReference type="Proteomes" id="UP001250932"/>
    </source>
</evidence>
<dbReference type="Gene3D" id="3.40.50.720">
    <property type="entry name" value="NAD(P)-binding Rossmann-like Domain"/>
    <property type="match status" value="1"/>
</dbReference>
<feature type="domain" description="Gfo/Idh/MocA-like oxidoreductase N-terminal" evidence="3">
    <location>
        <begin position="13"/>
        <end position="131"/>
    </location>
</feature>
<evidence type="ECO:0000259" key="3">
    <source>
        <dbReference type="Pfam" id="PF01408"/>
    </source>
</evidence>
<dbReference type="InterPro" id="IPR036291">
    <property type="entry name" value="NAD(P)-bd_dom_sf"/>
</dbReference>
<feature type="domain" description="GFO/IDH/MocA-like oxidoreductase" evidence="4">
    <location>
        <begin position="142"/>
        <end position="259"/>
    </location>
</feature>
<proteinExistence type="inferred from homology"/>
<evidence type="ECO:0000256" key="1">
    <source>
        <dbReference type="ARBA" id="ARBA00010928"/>
    </source>
</evidence>
<dbReference type="PANTHER" id="PTHR43708:SF5">
    <property type="entry name" value="CONSERVED EXPRESSED OXIDOREDUCTASE (EUROFUNG)-RELATED"/>
    <property type="match status" value="1"/>
</dbReference>